<dbReference type="GO" id="GO:0022857">
    <property type="term" value="F:transmembrane transporter activity"/>
    <property type="evidence" value="ECO:0007669"/>
    <property type="project" value="InterPro"/>
</dbReference>
<dbReference type="SUPFAM" id="SSF103473">
    <property type="entry name" value="MFS general substrate transporter"/>
    <property type="match status" value="1"/>
</dbReference>
<dbReference type="AlphaFoldDB" id="K1P6N5"/>
<keyword evidence="4" id="KW-0653">Protein transport</keyword>
<evidence type="ECO:0000256" key="7">
    <source>
        <dbReference type="RuleBase" id="RU003755"/>
    </source>
</evidence>
<gene>
    <name evidence="8" type="ORF">CGI_10008887</name>
</gene>
<keyword evidence="7" id="KW-0813">Transport</keyword>
<dbReference type="InterPro" id="IPR018456">
    <property type="entry name" value="PTR2_symporter_CS"/>
</dbReference>
<evidence type="ECO:0000256" key="4">
    <source>
        <dbReference type="ARBA" id="ARBA00022856"/>
    </source>
</evidence>
<keyword evidence="5" id="KW-1133">Transmembrane helix</keyword>
<dbReference type="EMBL" id="JH818502">
    <property type="protein sequence ID" value="EKC19287.1"/>
    <property type="molecule type" value="Genomic_DNA"/>
</dbReference>
<accession>K1P6N5</accession>
<keyword evidence="4" id="KW-0571">Peptide transport</keyword>
<evidence type="ECO:0000256" key="6">
    <source>
        <dbReference type="ARBA" id="ARBA00023136"/>
    </source>
</evidence>
<dbReference type="PANTHER" id="PTHR11654">
    <property type="entry name" value="OLIGOPEPTIDE TRANSPORTER-RELATED"/>
    <property type="match status" value="1"/>
</dbReference>
<sequence length="572" mass="62797">MEAEKKPASRPMSRQQLVVVGCILMCELCERLTYYSVTANVVLFCTNTLKLESTTAATVSLVFSGWEVGKPIARPSIWRGKQMVLVACILFTELCERLTFYSVTANLLLYGTTVLDLESTTATSVSLYFTGTVFIIPVIGGYIADTLAGKYNTILGSGLIYVLGTGGIKANVGPFGAQQVEDLGPEAVQSFFNWFYWFINAGSFIAFLGVAYIQQNVSFSLGYLIPFISMIVALVIFVAVKSKYKQTPPGGSIIVDSLGVCCDAGCRKFDNARKSNGGKYPDDFVTGVIAVLRVIPVFLLIILYWAIYSQMQSTFFLQGERMDAKLGSVIMPIAVLNVFNTIIILILIPIMDKVVYPFLAKYNRSPTHLQRIGLGFVLSALSVLVAGILEIYRKKDIEENGVIEQKLSGDTFNASSISIFAQVPQFALVGASEVFASVSGLEFAYSQAPSFMQGLVMGLFLMTSGIGNYVSEAILEIVKEATGADPPDAWFPEEMNDGKTENLFFMLAALMAVNTLVFVVVAYFYKYKAPEETQYLEVEKVIDPDKPPPYEQTKGGFHENPGYSEHPESTRL</sequence>
<evidence type="ECO:0000256" key="2">
    <source>
        <dbReference type="ARBA" id="ARBA00005982"/>
    </source>
</evidence>
<protein>
    <submittedName>
        <fullName evidence="8">Solute carrier family 15 member 4</fullName>
    </submittedName>
</protein>
<dbReference type="HOGENOM" id="CLU_009313_6_1_1"/>
<dbReference type="GO" id="GO:0016020">
    <property type="term" value="C:membrane"/>
    <property type="evidence" value="ECO:0007669"/>
    <property type="project" value="UniProtKB-SubCell"/>
</dbReference>
<dbReference type="Pfam" id="PF00854">
    <property type="entry name" value="PTR2"/>
    <property type="match status" value="2"/>
</dbReference>
<dbReference type="GO" id="GO:0006857">
    <property type="term" value="P:oligopeptide transport"/>
    <property type="evidence" value="ECO:0007669"/>
    <property type="project" value="InterPro"/>
</dbReference>
<proteinExistence type="inferred from homology"/>
<reference evidence="8" key="1">
    <citation type="journal article" date="2012" name="Nature">
        <title>The oyster genome reveals stress adaptation and complexity of shell formation.</title>
        <authorList>
            <person name="Zhang G."/>
            <person name="Fang X."/>
            <person name="Guo X."/>
            <person name="Li L."/>
            <person name="Luo R."/>
            <person name="Xu F."/>
            <person name="Yang P."/>
            <person name="Zhang L."/>
            <person name="Wang X."/>
            <person name="Qi H."/>
            <person name="Xiong Z."/>
            <person name="Que H."/>
            <person name="Xie Y."/>
            <person name="Holland P.W."/>
            <person name="Paps J."/>
            <person name="Zhu Y."/>
            <person name="Wu F."/>
            <person name="Chen Y."/>
            <person name="Wang J."/>
            <person name="Peng C."/>
            <person name="Meng J."/>
            <person name="Yang L."/>
            <person name="Liu J."/>
            <person name="Wen B."/>
            <person name="Zhang N."/>
            <person name="Huang Z."/>
            <person name="Zhu Q."/>
            <person name="Feng Y."/>
            <person name="Mount A."/>
            <person name="Hedgecock D."/>
            <person name="Xu Z."/>
            <person name="Liu Y."/>
            <person name="Domazet-Loso T."/>
            <person name="Du Y."/>
            <person name="Sun X."/>
            <person name="Zhang S."/>
            <person name="Liu B."/>
            <person name="Cheng P."/>
            <person name="Jiang X."/>
            <person name="Li J."/>
            <person name="Fan D."/>
            <person name="Wang W."/>
            <person name="Fu W."/>
            <person name="Wang T."/>
            <person name="Wang B."/>
            <person name="Zhang J."/>
            <person name="Peng Z."/>
            <person name="Li Y."/>
            <person name="Li N."/>
            <person name="Wang J."/>
            <person name="Chen M."/>
            <person name="He Y."/>
            <person name="Tan F."/>
            <person name="Song X."/>
            <person name="Zheng Q."/>
            <person name="Huang R."/>
            <person name="Yang H."/>
            <person name="Du X."/>
            <person name="Chen L."/>
            <person name="Yang M."/>
            <person name="Gaffney P.M."/>
            <person name="Wang S."/>
            <person name="Luo L."/>
            <person name="She Z."/>
            <person name="Ming Y."/>
            <person name="Huang W."/>
            <person name="Zhang S."/>
            <person name="Huang B."/>
            <person name="Zhang Y."/>
            <person name="Qu T."/>
            <person name="Ni P."/>
            <person name="Miao G."/>
            <person name="Wang J."/>
            <person name="Wang Q."/>
            <person name="Steinberg C.E."/>
            <person name="Wang H."/>
            <person name="Li N."/>
            <person name="Qian L."/>
            <person name="Zhang G."/>
            <person name="Li Y."/>
            <person name="Yang H."/>
            <person name="Liu X."/>
            <person name="Wang J."/>
            <person name="Yin Y."/>
            <person name="Wang J."/>
        </authorList>
    </citation>
    <scope>NUCLEOTIDE SEQUENCE [LARGE SCALE GENOMIC DNA]</scope>
    <source>
        <strain evidence="8">05x7-T-G4-1.051#20</strain>
    </source>
</reference>
<comment type="similarity">
    <text evidence="2 7">Belongs to the major facilitator superfamily. Proton-dependent oligopeptide transporter (POT/PTR) (TC 2.A.17) family.</text>
</comment>
<evidence type="ECO:0000313" key="8">
    <source>
        <dbReference type="EMBL" id="EKC19287.1"/>
    </source>
</evidence>
<keyword evidence="3 7" id="KW-0812">Transmembrane</keyword>
<evidence type="ECO:0000256" key="3">
    <source>
        <dbReference type="ARBA" id="ARBA00022692"/>
    </source>
</evidence>
<dbReference type="InterPro" id="IPR036259">
    <property type="entry name" value="MFS_trans_sf"/>
</dbReference>
<dbReference type="Gene3D" id="1.20.1250.20">
    <property type="entry name" value="MFS general substrate transporter like domains"/>
    <property type="match status" value="2"/>
</dbReference>
<dbReference type="PROSITE" id="PS01023">
    <property type="entry name" value="PTR2_2"/>
    <property type="match status" value="1"/>
</dbReference>
<dbReference type="InterPro" id="IPR000109">
    <property type="entry name" value="POT_fam"/>
</dbReference>
<organism evidence="8">
    <name type="scientific">Magallana gigas</name>
    <name type="common">Pacific oyster</name>
    <name type="synonym">Crassostrea gigas</name>
    <dbReference type="NCBI Taxonomy" id="29159"/>
    <lineage>
        <taxon>Eukaryota</taxon>
        <taxon>Metazoa</taxon>
        <taxon>Spiralia</taxon>
        <taxon>Lophotrochozoa</taxon>
        <taxon>Mollusca</taxon>
        <taxon>Bivalvia</taxon>
        <taxon>Autobranchia</taxon>
        <taxon>Pteriomorphia</taxon>
        <taxon>Ostreida</taxon>
        <taxon>Ostreoidea</taxon>
        <taxon>Ostreidae</taxon>
        <taxon>Magallana</taxon>
    </lineage>
</organism>
<comment type="subcellular location">
    <subcellularLocation>
        <location evidence="1 7">Membrane</location>
        <topology evidence="1 7">Multi-pass membrane protein</topology>
    </subcellularLocation>
</comment>
<dbReference type="InParanoid" id="K1P6N5"/>
<name>K1P6N5_MAGGI</name>
<evidence type="ECO:0000256" key="5">
    <source>
        <dbReference type="ARBA" id="ARBA00022989"/>
    </source>
</evidence>
<evidence type="ECO:0000256" key="1">
    <source>
        <dbReference type="ARBA" id="ARBA00004141"/>
    </source>
</evidence>
<keyword evidence="6" id="KW-0472">Membrane</keyword>